<comment type="similarity">
    <text evidence="3">Belongs to the peptidase M50B family.</text>
</comment>
<dbReference type="OrthoDB" id="9759690at2"/>
<dbReference type="PANTHER" id="PTHR13325:SF3">
    <property type="entry name" value="MEMBRANE-BOUND TRANSCRIPTION FACTOR SITE-2 PROTEASE"/>
    <property type="match status" value="1"/>
</dbReference>
<evidence type="ECO:0000259" key="8">
    <source>
        <dbReference type="Pfam" id="PF02163"/>
    </source>
</evidence>
<dbReference type="GO" id="GO:0016020">
    <property type="term" value="C:membrane"/>
    <property type="evidence" value="ECO:0007669"/>
    <property type="project" value="InterPro"/>
</dbReference>
<evidence type="ECO:0000256" key="2">
    <source>
        <dbReference type="ARBA" id="ARBA00004127"/>
    </source>
</evidence>
<dbReference type="AlphaFoldDB" id="A0A0P1FM63"/>
<evidence type="ECO:0000256" key="7">
    <source>
        <dbReference type="SAM" id="Phobius"/>
    </source>
</evidence>
<feature type="transmembrane region" description="Helical" evidence="7">
    <location>
        <begin position="249"/>
        <end position="268"/>
    </location>
</feature>
<sequence length="660" mass="72707">MDLVRLPTLRQIKLRLAAEGGRAIYLAQDLSTGRIFTLPAKVALAVRNSQIAVSDPHRAADAKASVDEEVAKEVYGFLHMMKAVQATDLLKRKPFNPLFMNLPLFDLGPWQRHLQGLARLLVGWQSFVALALLAVLCFSLGVRNNWAILEAFQNVFSLQALLSFGLVAPFLKLIHEAGHVLTATRYGVRVRQFGVMVIGLYPMPFVDCSDADMTARRRHRVAISLAGIVTDVFIGLIAFALWHVTEGNFFHVLLGNIFVFSTLNSILFNANPLIKLDGYYALTDALGRRNFYTRAMATLSGARDWVVSFGAQGQSLRGWRRKGLAGYALATVLYRVNILWIIASAMMPKYLGLGAVLTAWGALAMFALPFMRDRPQNPAADRPKPTRVWGWRLGILSAVVAGLFLLKWPFSTVVPVSLDITGSYQITVRSPGFVDTRARYGPVTAGQVILQQDNVVLADELAMLTEELRGAALLYEAVRGADPAKAQAAQEKIASLQERQANVLAEQANLTLTAATAGVFMPLTSMEARRWLGPGDLAGALLPQEGAAVLTGAFPERYVTLYRGGVDKATLKVAGQYQSVPVSGLDLSEVMQRNSESGARSWQLRLRHEAASAAQMVGHPGQLRLSFERAPAWRHLQFWWQGVVEKYRSAQLIERETLLD</sequence>
<comment type="subcellular location">
    <subcellularLocation>
        <location evidence="2">Endomembrane system</location>
        <topology evidence="2">Multi-pass membrane protein</topology>
    </subcellularLocation>
</comment>
<dbReference type="GO" id="GO:0031293">
    <property type="term" value="P:membrane protein intracellular domain proteolysis"/>
    <property type="evidence" value="ECO:0007669"/>
    <property type="project" value="TreeGrafter"/>
</dbReference>
<dbReference type="GO" id="GO:0004222">
    <property type="term" value="F:metalloendopeptidase activity"/>
    <property type="evidence" value="ECO:0007669"/>
    <property type="project" value="InterPro"/>
</dbReference>
<evidence type="ECO:0000256" key="6">
    <source>
        <dbReference type="ARBA" id="ARBA00023136"/>
    </source>
</evidence>
<keyword evidence="11" id="KW-1185">Reference proteome</keyword>
<keyword evidence="4 7" id="KW-0812">Transmembrane</keyword>
<dbReference type="GO" id="GO:0005737">
    <property type="term" value="C:cytoplasm"/>
    <property type="evidence" value="ECO:0007669"/>
    <property type="project" value="TreeGrafter"/>
</dbReference>
<reference evidence="9 11" key="1">
    <citation type="submission" date="2015-09" db="EMBL/GenBank/DDBJ databases">
        <authorList>
            <person name="Rodrigo-Torres L."/>
            <person name="Arahal D.R."/>
        </authorList>
    </citation>
    <scope>NUCLEOTIDE SEQUENCE [LARGE SCALE GENOMIC DNA]</scope>
    <source>
        <strain evidence="9 11">CECT 5118</strain>
    </source>
</reference>
<evidence type="ECO:0000256" key="5">
    <source>
        <dbReference type="ARBA" id="ARBA00022989"/>
    </source>
</evidence>
<dbReference type="Proteomes" id="UP000051086">
    <property type="component" value="Unassembled WGS sequence"/>
</dbReference>
<dbReference type="Pfam" id="PF02163">
    <property type="entry name" value="Peptidase_M50"/>
    <property type="match status" value="1"/>
</dbReference>
<dbReference type="PANTHER" id="PTHR13325">
    <property type="entry name" value="PROTEASE M50 MEMBRANE-BOUND TRANSCRIPTION FACTOR SITE 2 PROTEASE"/>
    <property type="match status" value="1"/>
</dbReference>
<keyword evidence="6 7" id="KW-0472">Membrane</keyword>
<evidence type="ECO:0000313" key="11">
    <source>
        <dbReference type="Proteomes" id="UP000051086"/>
    </source>
</evidence>
<name>A0A0P1FM63_9RHOB</name>
<evidence type="ECO:0000256" key="3">
    <source>
        <dbReference type="ARBA" id="ARBA00007931"/>
    </source>
</evidence>
<feature type="transmembrane region" description="Helical" evidence="7">
    <location>
        <begin position="324"/>
        <end position="343"/>
    </location>
</feature>
<evidence type="ECO:0000313" key="12">
    <source>
        <dbReference type="Proteomes" id="UP000051887"/>
    </source>
</evidence>
<evidence type="ECO:0000256" key="1">
    <source>
        <dbReference type="ARBA" id="ARBA00001947"/>
    </source>
</evidence>
<dbReference type="InterPro" id="IPR008915">
    <property type="entry name" value="Peptidase_M50"/>
</dbReference>
<feature type="transmembrane region" description="Helical" evidence="7">
    <location>
        <begin position="389"/>
        <end position="410"/>
    </location>
</feature>
<organism evidence="10 12">
    <name type="scientific">Thalassovita autumnalis</name>
    <dbReference type="NCBI Taxonomy" id="2072972"/>
    <lineage>
        <taxon>Bacteria</taxon>
        <taxon>Pseudomonadati</taxon>
        <taxon>Pseudomonadota</taxon>
        <taxon>Alphaproteobacteria</taxon>
        <taxon>Rhodobacterales</taxon>
        <taxon>Roseobacteraceae</taxon>
        <taxon>Thalassovita</taxon>
    </lineage>
</organism>
<feature type="transmembrane region" description="Helical" evidence="7">
    <location>
        <begin position="349"/>
        <end position="368"/>
    </location>
</feature>
<feature type="transmembrane region" description="Helical" evidence="7">
    <location>
        <begin position="221"/>
        <end position="243"/>
    </location>
</feature>
<dbReference type="InterPro" id="IPR001193">
    <property type="entry name" value="MBTPS2"/>
</dbReference>
<feature type="domain" description="Peptidase M50" evidence="8">
    <location>
        <begin position="172"/>
        <end position="275"/>
    </location>
</feature>
<accession>A0A0P1FM63</accession>
<dbReference type="Proteomes" id="UP000051887">
    <property type="component" value="Unassembled WGS sequence"/>
</dbReference>
<dbReference type="GO" id="GO:0012505">
    <property type="term" value="C:endomembrane system"/>
    <property type="evidence" value="ECO:0007669"/>
    <property type="project" value="UniProtKB-SubCell"/>
</dbReference>
<dbReference type="RefSeq" id="WP_058245433.1">
    <property type="nucleotide sequence ID" value="NZ_CYSB01000039.1"/>
</dbReference>
<reference evidence="10 12" key="2">
    <citation type="submission" date="2015-09" db="EMBL/GenBank/DDBJ databases">
        <authorList>
            <consortium name="Swine Surveillance"/>
        </authorList>
    </citation>
    <scope>NUCLEOTIDE SEQUENCE [LARGE SCALE GENOMIC DNA]</scope>
    <source>
        <strain evidence="10 12">5120</strain>
    </source>
</reference>
<keyword evidence="5 7" id="KW-1133">Transmembrane helix</keyword>
<keyword evidence="10" id="KW-0378">Hydrolase</keyword>
<feature type="transmembrane region" description="Helical" evidence="7">
    <location>
        <begin position="120"/>
        <end position="142"/>
    </location>
</feature>
<proteinExistence type="inferred from homology"/>
<dbReference type="EMBL" id="CYSB01000039">
    <property type="protein sequence ID" value="CUH69398.1"/>
    <property type="molecule type" value="Genomic_DNA"/>
</dbReference>
<protein>
    <submittedName>
        <fullName evidence="10">Zn-dependent proteases</fullName>
    </submittedName>
</protein>
<dbReference type="EMBL" id="CYSC01000044">
    <property type="protein sequence ID" value="CUH74321.1"/>
    <property type="molecule type" value="Genomic_DNA"/>
</dbReference>
<comment type="cofactor">
    <cofactor evidence="1">
        <name>Zn(2+)</name>
        <dbReference type="ChEBI" id="CHEBI:29105"/>
    </cofactor>
</comment>
<evidence type="ECO:0000313" key="9">
    <source>
        <dbReference type="EMBL" id="CUH69398.1"/>
    </source>
</evidence>
<evidence type="ECO:0000256" key="4">
    <source>
        <dbReference type="ARBA" id="ARBA00022692"/>
    </source>
</evidence>
<gene>
    <name evidence="9" type="ORF">TL5118_03358</name>
    <name evidence="10" type="ORF">TL5120_04141</name>
</gene>
<keyword evidence="10" id="KW-0645">Protease</keyword>
<evidence type="ECO:0000313" key="10">
    <source>
        <dbReference type="EMBL" id="CUH74321.1"/>
    </source>
</evidence>
<feature type="transmembrane region" description="Helical" evidence="7">
    <location>
        <begin position="154"/>
        <end position="171"/>
    </location>
</feature>